<proteinExistence type="predicted"/>
<dbReference type="Proteomes" id="UP000509367">
    <property type="component" value="Chromosome"/>
</dbReference>
<evidence type="ECO:0000256" key="2">
    <source>
        <dbReference type="SAM" id="SignalP"/>
    </source>
</evidence>
<accession>A0A6N1VEH7</accession>
<organism evidence="3 4">
    <name type="scientific">Oricola thermophila</name>
    <dbReference type="NCBI Taxonomy" id="2742145"/>
    <lineage>
        <taxon>Bacteria</taxon>
        <taxon>Pseudomonadati</taxon>
        <taxon>Pseudomonadota</taxon>
        <taxon>Alphaproteobacteria</taxon>
        <taxon>Hyphomicrobiales</taxon>
        <taxon>Ahrensiaceae</taxon>
        <taxon>Oricola</taxon>
    </lineage>
</organism>
<name>A0A6N1VEH7_9HYPH</name>
<protein>
    <submittedName>
        <fullName evidence="3">Uncharacterized protein</fullName>
    </submittedName>
</protein>
<dbReference type="KEGG" id="orm:HTY61_12755"/>
<dbReference type="AlphaFoldDB" id="A0A6N1VEH7"/>
<reference evidence="3 4" key="1">
    <citation type="submission" date="2020-06" db="EMBL/GenBank/DDBJ databases">
        <title>Oricola thermophila sp. nov. isolated from a tidal sediments.</title>
        <authorList>
            <person name="Kwon K.K."/>
            <person name="Yang S.-H."/>
            <person name="Park M.-J."/>
        </authorList>
    </citation>
    <scope>NUCLEOTIDE SEQUENCE [LARGE SCALE GENOMIC DNA]</scope>
    <source>
        <strain evidence="3 4">MEBiC13590</strain>
    </source>
</reference>
<gene>
    <name evidence="3" type="ORF">HTY61_12755</name>
</gene>
<evidence type="ECO:0000313" key="3">
    <source>
        <dbReference type="EMBL" id="QKV19264.1"/>
    </source>
</evidence>
<feature type="chain" id="PRO_5026895244" evidence="2">
    <location>
        <begin position="22"/>
        <end position="116"/>
    </location>
</feature>
<keyword evidence="4" id="KW-1185">Reference proteome</keyword>
<dbReference type="EMBL" id="CP054836">
    <property type="protein sequence ID" value="QKV19264.1"/>
    <property type="molecule type" value="Genomic_DNA"/>
</dbReference>
<sequence length="116" mass="11980">MLTLLRTVLAAILALHVAAFADPAPPELPGDARGSITEARFAHPGKVPEPIWIVGRADQDAPDLNSGHGGASALPGSAPVGFRPDRTGMSGRSRDAIFRSLAGNRARARAPPARSA</sequence>
<evidence type="ECO:0000256" key="1">
    <source>
        <dbReference type="SAM" id="MobiDB-lite"/>
    </source>
</evidence>
<feature type="region of interest" description="Disordered" evidence="1">
    <location>
        <begin position="59"/>
        <end position="90"/>
    </location>
</feature>
<evidence type="ECO:0000313" key="4">
    <source>
        <dbReference type="Proteomes" id="UP000509367"/>
    </source>
</evidence>
<feature type="signal peptide" evidence="2">
    <location>
        <begin position="1"/>
        <end position="21"/>
    </location>
</feature>
<keyword evidence="2" id="KW-0732">Signal</keyword>
<feature type="region of interest" description="Disordered" evidence="1">
    <location>
        <begin position="22"/>
        <end position="41"/>
    </location>
</feature>